<dbReference type="AlphaFoldDB" id="A0A0L7KRT2"/>
<sequence>MANSVTEESDTGVPVKIARIVKLVLL</sequence>
<feature type="non-terminal residue" evidence="1">
    <location>
        <position position="1"/>
    </location>
</feature>
<proteinExistence type="predicted"/>
<organism evidence="1 2">
    <name type="scientific">Operophtera brumata</name>
    <name type="common">Winter moth</name>
    <name type="synonym">Phalaena brumata</name>
    <dbReference type="NCBI Taxonomy" id="104452"/>
    <lineage>
        <taxon>Eukaryota</taxon>
        <taxon>Metazoa</taxon>
        <taxon>Ecdysozoa</taxon>
        <taxon>Arthropoda</taxon>
        <taxon>Hexapoda</taxon>
        <taxon>Insecta</taxon>
        <taxon>Pterygota</taxon>
        <taxon>Neoptera</taxon>
        <taxon>Endopterygota</taxon>
        <taxon>Lepidoptera</taxon>
        <taxon>Glossata</taxon>
        <taxon>Ditrysia</taxon>
        <taxon>Geometroidea</taxon>
        <taxon>Geometridae</taxon>
        <taxon>Larentiinae</taxon>
        <taxon>Operophtera</taxon>
    </lineage>
</organism>
<evidence type="ECO:0000313" key="1">
    <source>
        <dbReference type="EMBL" id="KOB65709.1"/>
    </source>
</evidence>
<name>A0A0L7KRT2_OPEBR</name>
<keyword evidence="2" id="KW-1185">Reference proteome</keyword>
<evidence type="ECO:0000313" key="2">
    <source>
        <dbReference type="Proteomes" id="UP000037510"/>
    </source>
</evidence>
<dbReference type="EMBL" id="JTDY01006764">
    <property type="protein sequence ID" value="KOB65709.1"/>
    <property type="molecule type" value="Genomic_DNA"/>
</dbReference>
<accession>A0A0L7KRT2</accession>
<dbReference type="Proteomes" id="UP000037510">
    <property type="component" value="Unassembled WGS sequence"/>
</dbReference>
<gene>
    <name evidence="1" type="ORF">OBRU01_22276</name>
</gene>
<reference evidence="1 2" key="1">
    <citation type="journal article" date="2015" name="Genome Biol. Evol.">
        <title>The genome of winter moth (Operophtera brumata) provides a genomic perspective on sexual dimorphism and phenology.</title>
        <authorList>
            <person name="Derks M.F."/>
            <person name="Smit S."/>
            <person name="Salis L."/>
            <person name="Schijlen E."/>
            <person name="Bossers A."/>
            <person name="Mateman C."/>
            <person name="Pijl A.S."/>
            <person name="de Ridder D."/>
            <person name="Groenen M.A."/>
            <person name="Visser M.E."/>
            <person name="Megens H.J."/>
        </authorList>
    </citation>
    <scope>NUCLEOTIDE SEQUENCE [LARGE SCALE GENOMIC DNA]</scope>
    <source>
        <strain evidence="1">WM2013NL</strain>
        <tissue evidence="1">Head and thorax</tissue>
    </source>
</reference>
<protein>
    <submittedName>
        <fullName evidence="1">Uncharacterized protein</fullName>
    </submittedName>
</protein>
<comment type="caution">
    <text evidence="1">The sequence shown here is derived from an EMBL/GenBank/DDBJ whole genome shotgun (WGS) entry which is preliminary data.</text>
</comment>